<sequence length="71" mass="7998">MVSFNWSILITCILWVLTRSNNVHFTVRLSAPPKIGRNVPREVTGRVGEPFKIHIPFTGSPPDKVEVTKVN</sequence>
<evidence type="ECO:0000313" key="3">
    <source>
        <dbReference type="Proteomes" id="UP000279833"/>
    </source>
</evidence>
<evidence type="ECO:0000313" key="2">
    <source>
        <dbReference type="EMBL" id="VDO92038.1"/>
    </source>
</evidence>
<evidence type="ECO:0000256" key="1">
    <source>
        <dbReference type="SAM" id="SignalP"/>
    </source>
</evidence>
<keyword evidence="1" id="KW-0732">Signal</keyword>
<keyword evidence="3" id="KW-1185">Reference proteome</keyword>
<reference evidence="2 3" key="2">
    <citation type="submission" date="2018-11" db="EMBL/GenBank/DDBJ databases">
        <authorList>
            <consortium name="Pathogen Informatics"/>
        </authorList>
    </citation>
    <scope>NUCLEOTIDE SEQUENCE [LARGE SCALE GENOMIC DNA]</scope>
    <source>
        <strain evidence="2">Dakar</strain>
        <strain evidence="3">Dakar, Senegal</strain>
    </source>
</reference>
<name>A0A183JQJ1_9TREM</name>
<organism evidence="4">
    <name type="scientific">Schistosoma curassoni</name>
    <dbReference type="NCBI Taxonomy" id="6186"/>
    <lineage>
        <taxon>Eukaryota</taxon>
        <taxon>Metazoa</taxon>
        <taxon>Spiralia</taxon>
        <taxon>Lophotrochozoa</taxon>
        <taxon>Platyhelminthes</taxon>
        <taxon>Trematoda</taxon>
        <taxon>Digenea</taxon>
        <taxon>Strigeidida</taxon>
        <taxon>Schistosomatoidea</taxon>
        <taxon>Schistosomatidae</taxon>
        <taxon>Schistosoma</taxon>
    </lineage>
</organism>
<feature type="signal peptide" evidence="1">
    <location>
        <begin position="1"/>
        <end position="20"/>
    </location>
</feature>
<dbReference type="AlphaFoldDB" id="A0A183JQJ1"/>
<dbReference type="STRING" id="6186.A0A183JQJ1"/>
<evidence type="ECO:0000313" key="4">
    <source>
        <dbReference type="WBParaSite" id="SCUD_0000498001-mRNA-1"/>
    </source>
</evidence>
<accession>A0A183JQJ1</accession>
<feature type="chain" id="PRO_5043140627" evidence="1">
    <location>
        <begin position="21"/>
        <end position="71"/>
    </location>
</feature>
<proteinExistence type="predicted"/>
<reference evidence="4" key="1">
    <citation type="submission" date="2016-06" db="UniProtKB">
        <authorList>
            <consortium name="WormBaseParasite"/>
        </authorList>
    </citation>
    <scope>IDENTIFICATION</scope>
</reference>
<gene>
    <name evidence="2" type="ORF">SCUD_LOCUS4980</name>
</gene>
<protein>
    <submittedName>
        <fullName evidence="4">Secreted protein</fullName>
    </submittedName>
</protein>
<dbReference type="Proteomes" id="UP000279833">
    <property type="component" value="Unassembled WGS sequence"/>
</dbReference>
<dbReference type="EMBL" id="UZAK01007319">
    <property type="protein sequence ID" value="VDO92038.1"/>
    <property type="molecule type" value="Genomic_DNA"/>
</dbReference>
<dbReference type="WBParaSite" id="SCUD_0000498001-mRNA-1">
    <property type="protein sequence ID" value="SCUD_0000498001-mRNA-1"/>
    <property type="gene ID" value="SCUD_0000498001"/>
</dbReference>